<dbReference type="SUPFAM" id="SSF53474">
    <property type="entry name" value="alpha/beta-Hydrolases"/>
    <property type="match status" value="1"/>
</dbReference>
<reference evidence="4" key="1">
    <citation type="submission" date="2021-01" db="EMBL/GenBank/DDBJ databases">
        <authorList>
            <person name="Corre E."/>
            <person name="Pelletier E."/>
            <person name="Niang G."/>
            <person name="Scheremetjew M."/>
            <person name="Finn R."/>
            <person name="Kale V."/>
            <person name="Holt S."/>
            <person name="Cochrane G."/>
            <person name="Meng A."/>
            <person name="Brown T."/>
            <person name="Cohen L."/>
        </authorList>
    </citation>
    <scope>NUCLEOTIDE SEQUENCE</scope>
    <source>
        <strain evidence="4">CCMP1723</strain>
    </source>
</reference>
<dbReference type="InterPro" id="IPR029058">
    <property type="entry name" value="AB_hydrolase_fold"/>
</dbReference>
<name>A0A7S0I7L0_MICPS</name>
<evidence type="ECO:0000313" key="4">
    <source>
        <dbReference type="EMBL" id="CAD8513047.1"/>
    </source>
</evidence>
<gene>
    <name evidence="4" type="ORF">MCOM1403_LOCUS472</name>
</gene>
<dbReference type="Gene3D" id="3.40.50.1820">
    <property type="entry name" value="alpha/beta hydrolase"/>
    <property type="match status" value="1"/>
</dbReference>
<dbReference type="SMART" id="SM00922">
    <property type="entry name" value="MR_MLE"/>
    <property type="match status" value="1"/>
</dbReference>
<evidence type="ECO:0000259" key="3">
    <source>
        <dbReference type="SMART" id="SM00922"/>
    </source>
</evidence>
<dbReference type="Pfam" id="PF13378">
    <property type="entry name" value="MR_MLE_C"/>
    <property type="match status" value="1"/>
</dbReference>
<dbReference type="InterPro" id="IPR000073">
    <property type="entry name" value="AB_hydrolase_1"/>
</dbReference>
<dbReference type="SUPFAM" id="SSF51604">
    <property type="entry name" value="Enolase C-terminal domain-like"/>
    <property type="match status" value="1"/>
</dbReference>
<keyword evidence="1" id="KW-0456">Lyase</keyword>
<protein>
    <recommendedName>
        <fullName evidence="3">Mandelate racemase/muconate lactonizing enzyme C-terminal domain-containing protein</fullName>
    </recommendedName>
</protein>
<accession>A0A7S0I7L0</accession>
<dbReference type="InterPro" id="IPR013342">
    <property type="entry name" value="Mandelate_racemase_C"/>
</dbReference>
<dbReference type="PANTHER" id="PTHR42916">
    <property type="entry name" value="2-SUCCINYL-5-ENOLPYRUVYL-6-HYDROXY-3-CYCLOHEXENE-1-CARBOXYLATE SYNTHASE"/>
    <property type="match status" value="1"/>
</dbReference>
<evidence type="ECO:0000256" key="2">
    <source>
        <dbReference type="SAM" id="MobiDB-lite"/>
    </source>
</evidence>
<feature type="region of interest" description="Disordered" evidence="2">
    <location>
        <begin position="215"/>
        <end position="236"/>
    </location>
</feature>
<dbReference type="InterPro" id="IPR029065">
    <property type="entry name" value="Enolase_C-like"/>
</dbReference>
<dbReference type="PANTHER" id="PTHR42916:SF1">
    <property type="entry name" value="PROTEIN PHYLLO, CHLOROPLASTIC"/>
    <property type="match status" value="1"/>
</dbReference>
<feature type="compositionally biased region" description="Gly residues" evidence="2">
    <location>
        <begin position="217"/>
        <end position="232"/>
    </location>
</feature>
<sequence length="652" mass="67191">MEDAARLRAIRSAVGPDVALRADANRRWSLNDALSFGLQCAGLDLEYVEEPVMDPANTLAAFHCTTGVPVALDETVDECAVRAKATGTAVERALAEYFEPTFGVVALVLKPSVLGGVEATAACAAAARSRGVNVVVTTAFESGVGVATCANLAAAMDAAAVDAAAAARAEDDARARAERVASAANDGDDAVPFRASREARMRLMNSIDRGTFEFGSTGDGLDSGGDGVGGGSFWEDERSRSPVASLRAMRHGLGTGEWLDGDAVIPPAAPLASLPGGGVGVDLGRLPRDLVVSNETAAAANVGSSSAGWGVESRHEVRTRSGVYSFRVLDSGNTPPFTPDSDSALAPPPVVFLHGFMGGAEDWNAIASAVAPERRCVAVDLPCHGRSRFVPSSKRADADDADDETTGSHEGLSVEAVAEAVAVLIAERVCPAGAKGAVLVGYSMGARVALLAEANHPGCAAAVAAVGGSGGIRGDVQRKMRADRDDAMAAALAKGGLAAFAGAWYRQGLFRALASHPRWRDGGVARRRCKIKNFESSDGDEEDEDDEDSVARDLARVLAAMSPGRQAVVTGDDLARIHRGTVGGLTLLAGDRDAKFIATARAMAADANAFLEQDEDGGDGVEVVTVPGAGHAVHLEAPEGLVLPILRVVRRT</sequence>
<proteinExistence type="predicted"/>
<dbReference type="Pfam" id="PF12697">
    <property type="entry name" value="Abhydrolase_6"/>
    <property type="match status" value="1"/>
</dbReference>
<dbReference type="GO" id="GO:0016829">
    <property type="term" value="F:lyase activity"/>
    <property type="evidence" value="ECO:0007669"/>
    <property type="project" value="UniProtKB-KW"/>
</dbReference>
<organism evidence="4">
    <name type="scientific">Micromonas pusilla</name>
    <name type="common">Picoplanktonic green alga</name>
    <name type="synonym">Chromulina pusilla</name>
    <dbReference type="NCBI Taxonomy" id="38833"/>
    <lineage>
        <taxon>Eukaryota</taxon>
        <taxon>Viridiplantae</taxon>
        <taxon>Chlorophyta</taxon>
        <taxon>Mamiellophyceae</taxon>
        <taxon>Mamiellales</taxon>
        <taxon>Mamiellaceae</taxon>
        <taxon>Micromonas</taxon>
    </lineage>
</organism>
<dbReference type="EMBL" id="HBEQ01000627">
    <property type="protein sequence ID" value="CAD8513047.1"/>
    <property type="molecule type" value="Transcribed_RNA"/>
</dbReference>
<evidence type="ECO:0000256" key="1">
    <source>
        <dbReference type="ARBA" id="ARBA00023239"/>
    </source>
</evidence>
<feature type="region of interest" description="Disordered" evidence="2">
    <location>
        <begin position="390"/>
        <end position="410"/>
    </location>
</feature>
<dbReference type="Gene3D" id="3.20.20.120">
    <property type="entry name" value="Enolase-like C-terminal domain"/>
    <property type="match status" value="1"/>
</dbReference>
<dbReference type="InterPro" id="IPR036849">
    <property type="entry name" value="Enolase-like_C_sf"/>
</dbReference>
<dbReference type="AlphaFoldDB" id="A0A7S0I7L0"/>
<feature type="domain" description="Mandelate racemase/muconate lactonizing enzyme C-terminal" evidence="3">
    <location>
        <begin position="1"/>
        <end position="69"/>
    </location>
</feature>